<accession>E1ZI34</accession>
<reference evidence="1 2" key="1">
    <citation type="journal article" date="2010" name="Plant Cell">
        <title>The Chlorella variabilis NC64A genome reveals adaptation to photosymbiosis, coevolution with viruses, and cryptic sex.</title>
        <authorList>
            <person name="Blanc G."/>
            <person name="Duncan G."/>
            <person name="Agarkova I."/>
            <person name="Borodovsky M."/>
            <person name="Gurnon J."/>
            <person name="Kuo A."/>
            <person name="Lindquist E."/>
            <person name="Lucas S."/>
            <person name="Pangilinan J."/>
            <person name="Polle J."/>
            <person name="Salamov A."/>
            <person name="Terry A."/>
            <person name="Yamada T."/>
            <person name="Dunigan D.D."/>
            <person name="Grigoriev I.V."/>
            <person name="Claverie J.M."/>
            <person name="Van Etten J.L."/>
        </authorList>
    </citation>
    <scope>NUCLEOTIDE SEQUENCE [LARGE SCALE GENOMIC DNA]</scope>
    <source>
        <strain evidence="1 2">NC64A</strain>
    </source>
</reference>
<evidence type="ECO:0000313" key="1">
    <source>
        <dbReference type="EMBL" id="EFN54710.1"/>
    </source>
</evidence>
<gene>
    <name evidence="1" type="ORF">CHLNCDRAFT_135376</name>
</gene>
<dbReference type="eggNOG" id="ENOG502QVZX">
    <property type="taxonomic scope" value="Eukaryota"/>
</dbReference>
<dbReference type="GeneID" id="17354048"/>
<sequence>MQGITYDKHRRVLYTAMSAVRYGMEDNQAKGKAEEKYDVGGPNHIRVGYNKCGCIYQLPVDKQYSALSMKGLVCGRPNPNEADEANECDLTRIASPDNVAYMPEIDALLIGEDTDYHENDALWSLDIKTKRLQRLLTTPYGAEVTSPYWFPNINAHAYVMAAVQHPYEDPYDVKLGEPESSGADGWVGYFTWRTSAMAGARSASFVDTPVPMTNAAKHGVNFSKKVSFLPKKASRKM</sequence>
<dbReference type="Proteomes" id="UP000008141">
    <property type="component" value="Unassembled WGS sequence"/>
</dbReference>
<organism evidence="2">
    <name type="scientific">Chlorella variabilis</name>
    <name type="common">Green alga</name>
    <dbReference type="NCBI Taxonomy" id="554065"/>
    <lineage>
        <taxon>Eukaryota</taxon>
        <taxon>Viridiplantae</taxon>
        <taxon>Chlorophyta</taxon>
        <taxon>core chlorophytes</taxon>
        <taxon>Trebouxiophyceae</taxon>
        <taxon>Chlorellales</taxon>
        <taxon>Chlorellaceae</taxon>
        <taxon>Chlorella clade</taxon>
        <taxon>Chlorella</taxon>
    </lineage>
</organism>
<dbReference type="RefSeq" id="XP_005846812.1">
    <property type="nucleotide sequence ID" value="XM_005846750.1"/>
</dbReference>
<dbReference type="EMBL" id="GL433847">
    <property type="protein sequence ID" value="EFN54710.1"/>
    <property type="molecule type" value="Genomic_DNA"/>
</dbReference>
<dbReference type="OrthoDB" id="10265760at2759"/>
<protein>
    <submittedName>
        <fullName evidence="1">Uncharacterized protein</fullName>
    </submittedName>
</protein>
<dbReference type="AlphaFoldDB" id="E1ZI34"/>
<dbReference type="PANTHER" id="PTHR35399:SF2">
    <property type="entry name" value="DUF839 DOMAIN-CONTAINING PROTEIN"/>
    <property type="match status" value="1"/>
</dbReference>
<keyword evidence="2" id="KW-1185">Reference proteome</keyword>
<evidence type="ECO:0000313" key="2">
    <source>
        <dbReference type="Proteomes" id="UP000008141"/>
    </source>
</evidence>
<proteinExistence type="predicted"/>
<dbReference type="InParanoid" id="E1ZI34"/>
<dbReference type="PANTHER" id="PTHR35399">
    <property type="entry name" value="SLR8030 PROTEIN"/>
    <property type="match status" value="1"/>
</dbReference>
<name>E1ZI34_CHLVA</name>
<dbReference type="KEGG" id="cvr:CHLNCDRAFT_135376"/>